<name>A0A7M2X0L0_9BACT</name>
<proteinExistence type="predicted"/>
<sequence>MSVKYWACAIAGNKNPSTTAATAGRVEKSCARTKCTTECFMWGTFHVIIQETWERPQALRVQDINGPGGDNNNPRVLLLAVVQRPWLPELVVFLKVIKLDVFDDLRSVSNANPESR</sequence>
<accession>A0A7M2X0L0</accession>
<dbReference type="Proteomes" id="UP000593765">
    <property type="component" value="Chromosome"/>
</dbReference>
<reference evidence="1 2" key="1">
    <citation type="submission" date="2020-10" db="EMBL/GenBank/DDBJ databases">
        <title>Wide distribution of Phycisphaera-like planctomycetes from WD2101 soil group in peatlands and genome analysis of the first cultivated representative.</title>
        <authorList>
            <person name="Dedysh S.N."/>
            <person name="Beletsky A.V."/>
            <person name="Ivanova A."/>
            <person name="Kulichevskaya I.S."/>
            <person name="Suzina N.E."/>
            <person name="Philippov D.A."/>
            <person name="Rakitin A.L."/>
            <person name="Mardanov A.V."/>
            <person name="Ravin N.V."/>
        </authorList>
    </citation>
    <scope>NUCLEOTIDE SEQUENCE [LARGE SCALE GENOMIC DNA]</scope>
    <source>
        <strain evidence="1 2">M1803</strain>
    </source>
</reference>
<evidence type="ECO:0000313" key="1">
    <source>
        <dbReference type="EMBL" id="QOV91215.1"/>
    </source>
</evidence>
<organism evidence="1 2">
    <name type="scientific">Humisphaera borealis</name>
    <dbReference type="NCBI Taxonomy" id="2807512"/>
    <lineage>
        <taxon>Bacteria</taxon>
        <taxon>Pseudomonadati</taxon>
        <taxon>Planctomycetota</taxon>
        <taxon>Phycisphaerae</taxon>
        <taxon>Tepidisphaerales</taxon>
        <taxon>Tepidisphaeraceae</taxon>
        <taxon>Humisphaera</taxon>
    </lineage>
</organism>
<evidence type="ECO:0000313" key="2">
    <source>
        <dbReference type="Proteomes" id="UP000593765"/>
    </source>
</evidence>
<dbReference type="RefSeq" id="WP_206294396.1">
    <property type="nucleotide sequence ID" value="NZ_CP063458.1"/>
</dbReference>
<protein>
    <submittedName>
        <fullName evidence="1">Uncharacterized protein</fullName>
    </submittedName>
</protein>
<dbReference type="EMBL" id="CP063458">
    <property type="protein sequence ID" value="QOV91215.1"/>
    <property type="molecule type" value="Genomic_DNA"/>
</dbReference>
<dbReference type="KEGG" id="hbs:IPV69_07615"/>
<keyword evidence="2" id="KW-1185">Reference proteome</keyword>
<gene>
    <name evidence="1" type="ORF">IPV69_07615</name>
</gene>
<dbReference type="AlphaFoldDB" id="A0A7M2X0L0"/>